<dbReference type="InterPro" id="IPR045357">
    <property type="entry name" value="Aminopeptidase_N-like_N"/>
</dbReference>
<dbReference type="PANTHER" id="PTHR11533:SF174">
    <property type="entry name" value="PUROMYCIN-SENSITIVE AMINOPEPTIDASE-RELATED"/>
    <property type="match status" value="1"/>
</dbReference>
<feature type="region of interest" description="Disordered" evidence="13">
    <location>
        <begin position="19"/>
        <end position="40"/>
    </location>
</feature>
<evidence type="ECO:0000256" key="5">
    <source>
        <dbReference type="ARBA" id="ARBA00022723"/>
    </source>
</evidence>
<dbReference type="Proteomes" id="UP000501568">
    <property type="component" value="Chromosome"/>
</dbReference>
<comment type="similarity">
    <text evidence="2 12">Belongs to the peptidase M1 family.</text>
</comment>
<dbReference type="GO" id="GO:0042277">
    <property type="term" value="F:peptide binding"/>
    <property type="evidence" value="ECO:0007669"/>
    <property type="project" value="TreeGrafter"/>
</dbReference>
<evidence type="ECO:0000256" key="11">
    <source>
        <dbReference type="PIRSR" id="PIRSR634016-4"/>
    </source>
</evidence>
<feature type="binding site" evidence="10">
    <location>
        <position position="335"/>
    </location>
    <ligand>
        <name>Zn(2+)</name>
        <dbReference type="ChEBI" id="CHEBI:29105"/>
        <note>catalytic</note>
    </ligand>
</feature>
<sequence>MRRLFSIACVAFSIGTATAQTPPSQATSQETTVPTGKLPDTATPTAYRIDFTILPESPTFSGHTEIDATLNESATKIYIHGRDLDVSEATVEAGGRSFPITFEQVNPFGLARIDFGRELPAGRITLKFDYEGSLTEDQPSGLYRVNVEDQWYSWTQFQSIDARAAFPGFDEPGYKTPFTVSIATAPGNVALSNMPQLREETEGNLVRHYFAKSPPLPTYLVALVTGPFVTAETTIPATPQRSEPIPLRIVATQPNAERMQFALEESGPIVALLESYFDQAFPFPKLDQIGSPIMPGAMENAGADIYGDDILLLAEDATRDDKRLFGMVIAHELAHQWFGDYATPAWWDDIWLNESFANWMGYRIGSEWRPDLDIDNGAVREGFDAMDLDSLTVGRPIHERITDDSNVDSAFDQITYGKGGQVVAMIAEYLGDEKFRDGVRLHMKRHSYGTAATDDFFASLATAADDPRVLDALRSFVDQQGVPLITLRREGDGYVATQQPYAHLGTTPEPRQWIVPLCVRRGDAERVCTLLDQPRMALPAVPGDGPLIPNAGGQGYYRFDLPSADWNALIATADTLPAGEAIAVADSLWAGFRSGRLPVESLVAAAHVFASHPDHEVSVEIGQGLARLKDQGLISEAAEPAWRATIADIYRPALQGLGSDLASGTYAEDDSDRRKLRADLIDLVAGAGADAELRTRLLTALDAYLAGDHDALDPAFVGTAARIAANERGAAFAAQALQQNMLGALTQSDNPEIGQFLMTTLTSDSFPAQYRLSALYELLGSPGARDAAFAYLSENFGELAGNGGGIFFARGGGAFGQLCTAEAADTLENTMIPAVEGAGGTLSLRRSVERIRNCVAFRGAKAESVSEAFLSIAE</sequence>
<dbReference type="EC" id="3.4.11.-" evidence="12"/>
<dbReference type="InterPro" id="IPR027268">
    <property type="entry name" value="Peptidase_M4/M1_CTD_sf"/>
</dbReference>
<keyword evidence="4 12" id="KW-0645">Protease</keyword>
<evidence type="ECO:0000256" key="4">
    <source>
        <dbReference type="ARBA" id="ARBA00022670"/>
    </source>
</evidence>
<dbReference type="InterPro" id="IPR042097">
    <property type="entry name" value="Aminopeptidase_N-like_N_sf"/>
</dbReference>
<feature type="chain" id="PRO_5026288451" description="Aminopeptidase" evidence="14">
    <location>
        <begin position="20"/>
        <end position="874"/>
    </location>
</feature>
<dbReference type="InterPro" id="IPR024571">
    <property type="entry name" value="ERAP1-like_C_dom"/>
</dbReference>
<keyword evidence="14" id="KW-0732">Signal</keyword>
<dbReference type="GO" id="GO:0016020">
    <property type="term" value="C:membrane"/>
    <property type="evidence" value="ECO:0007669"/>
    <property type="project" value="TreeGrafter"/>
</dbReference>
<evidence type="ECO:0000259" key="16">
    <source>
        <dbReference type="Pfam" id="PF11838"/>
    </source>
</evidence>
<evidence type="ECO:0000256" key="13">
    <source>
        <dbReference type="SAM" id="MobiDB-lite"/>
    </source>
</evidence>
<proteinExistence type="inferred from homology"/>
<dbReference type="GO" id="GO:0006508">
    <property type="term" value="P:proteolysis"/>
    <property type="evidence" value="ECO:0007669"/>
    <property type="project" value="UniProtKB-KW"/>
</dbReference>
<feature type="compositionally biased region" description="Low complexity" evidence="13">
    <location>
        <begin position="19"/>
        <end position="29"/>
    </location>
</feature>
<dbReference type="Gene3D" id="1.10.390.10">
    <property type="entry name" value="Neutral Protease Domain 2"/>
    <property type="match status" value="1"/>
</dbReference>
<dbReference type="SUPFAM" id="SSF63737">
    <property type="entry name" value="Leukotriene A4 hydrolase N-terminal domain"/>
    <property type="match status" value="1"/>
</dbReference>
<dbReference type="Pfam" id="PF11838">
    <property type="entry name" value="ERAP1_C"/>
    <property type="match status" value="1"/>
</dbReference>
<dbReference type="InterPro" id="IPR050344">
    <property type="entry name" value="Peptidase_M1_aminopeptidases"/>
</dbReference>
<dbReference type="KEGG" id="spzr:G5C33_11560"/>
<evidence type="ECO:0000256" key="2">
    <source>
        <dbReference type="ARBA" id="ARBA00010136"/>
    </source>
</evidence>
<feature type="domain" description="Peptidase M1 membrane alanine aminopeptidase" evidence="15">
    <location>
        <begin position="261"/>
        <end position="473"/>
    </location>
</feature>
<evidence type="ECO:0000256" key="10">
    <source>
        <dbReference type="PIRSR" id="PIRSR634016-3"/>
    </source>
</evidence>
<dbReference type="GO" id="GO:0005615">
    <property type="term" value="C:extracellular space"/>
    <property type="evidence" value="ECO:0007669"/>
    <property type="project" value="TreeGrafter"/>
</dbReference>
<dbReference type="InterPro" id="IPR014782">
    <property type="entry name" value="Peptidase_M1_dom"/>
</dbReference>
<accession>A0A6G6Y613</accession>
<evidence type="ECO:0000256" key="8">
    <source>
        <dbReference type="ARBA" id="ARBA00023049"/>
    </source>
</evidence>
<feature type="domain" description="Aminopeptidase N-like N-terminal" evidence="17">
    <location>
        <begin position="44"/>
        <end position="220"/>
    </location>
</feature>
<keyword evidence="7 10" id="KW-0862">Zinc</keyword>
<dbReference type="RefSeq" id="WP_165327357.1">
    <property type="nucleotide sequence ID" value="NZ_CP049109.1"/>
</dbReference>
<gene>
    <name evidence="18" type="ORF">G5C33_11560</name>
</gene>
<keyword evidence="19" id="KW-1185">Reference proteome</keyword>
<keyword evidence="3 12" id="KW-0031">Aminopeptidase</keyword>
<name>A0A6G6Y613_9SPHN</name>
<evidence type="ECO:0000256" key="6">
    <source>
        <dbReference type="ARBA" id="ARBA00022801"/>
    </source>
</evidence>
<dbReference type="GO" id="GO:0016285">
    <property type="term" value="F:alanyl aminopeptidase activity"/>
    <property type="evidence" value="ECO:0007669"/>
    <property type="project" value="UniProtKB-EC"/>
</dbReference>
<protein>
    <recommendedName>
        <fullName evidence="12">Aminopeptidase</fullName>
        <ecNumber evidence="12">3.4.11.-</ecNumber>
    </recommendedName>
</protein>
<dbReference type="SUPFAM" id="SSF55486">
    <property type="entry name" value="Metalloproteases ('zincins'), catalytic domain"/>
    <property type="match status" value="1"/>
</dbReference>
<feature type="binding site" evidence="10">
    <location>
        <position position="331"/>
    </location>
    <ligand>
        <name>Zn(2+)</name>
        <dbReference type="ChEBI" id="CHEBI:29105"/>
        <note>catalytic</note>
    </ligand>
</feature>
<evidence type="ECO:0000256" key="9">
    <source>
        <dbReference type="PIRSR" id="PIRSR634016-1"/>
    </source>
</evidence>
<evidence type="ECO:0000313" key="19">
    <source>
        <dbReference type="Proteomes" id="UP000501568"/>
    </source>
</evidence>
<evidence type="ECO:0000256" key="14">
    <source>
        <dbReference type="SAM" id="SignalP"/>
    </source>
</evidence>
<evidence type="ECO:0000259" key="17">
    <source>
        <dbReference type="Pfam" id="PF17900"/>
    </source>
</evidence>
<dbReference type="Pfam" id="PF17900">
    <property type="entry name" value="Peptidase_M1_N"/>
    <property type="match status" value="1"/>
</dbReference>
<dbReference type="Pfam" id="PF01433">
    <property type="entry name" value="Peptidase_M1"/>
    <property type="match status" value="1"/>
</dbReference>
<evidence type="ECO:0000256" key="12">
    <source>
        <dbReference type="RuleBase" id="RU364040"/>
    </source>
</evidence>
<dbReference type="PANTHER" id="PTHR11533">
    <property type="entry name" value="PROTEASE M1 ZINC METALLOPROTEASE"/>
    <property type="match status" value="1"/>
</dbReference>
<dbReference type="GO" id="GO:0005737">
    <property type="term" value="C:cytoplasm"/>
    <property type="evidence" value="ECO:0007669"/>
    <property type="project" value="TreeGrafter"/>
</dbReference>
<dbReference type="EMBL" id="CP049109">
    <property type="protein sequence ID" value="QIG80350.1"/>
    <property type="molecule type" value="Genomic_DNA"/>
</dbReference>
<organism evidence="18 19">
    <name type="scientific">Stakelama tenebrarum</name>
    <dbReference type="NCBI Taxonomy" id="2711215"/>
    <lineage>
        <taxon>Bacteria</taxon>
        <taxon>Pseudomonadati</taxon>
        <taxon>Pseudomonadota</taxon>
        <taxon>Alphaproteobacteria</taxon>
        <taxon>Sphingomonadales</taxon>
        <taxon>Sphingomonadaceae</taxon>
        <taxon>Stakelama</taxon>
    </lineage>
</organism>
<feature type="signal peptide" evidence="14">
    <location>
        <begin position="1"/>
        <end position="19"/>
    </location>
</feature>
<dbReference type="AlphaFoldDB" id="A0A6G6Y613"/>
<reference evidence="18 19" key="1">
    <citation type="submission" date="2020-02" db="EMBL/GenBank/DDBJ databases">
        <authorList>
            <person name="Zheng R.K."/>
            <person name="Sun C.M."/>
        </authorList>
    </citation>
    <scope>NUCLEOTIDE SEQUENCE [LARGE SCALE GENOMIC DNA]</scope>
    <source>
        <strain evidence="19">zrk23</strain>
    </source>
</reference>
<dbReference type="GO" id="GO:0008270">
    <property type="term" value="F:zinc ion binding"/>
    <property type="evidence" value="ECO:0007669"/>
    <property type="project" value="UniProtKB-UniRule"/>
</dbReference>
<dbReference type="InterPro" id="IPR001930">
    <property type="entry name" value="Peptidase_M1"/>
</dbReference>
<evidence type="ECO:0000256" key="7">
    <source>
        <dbReference type="ARBA" id="ARBA00022833"/>
    </source>
</evidence>
<dbReference type="InterPro" id="IPR034016">
    <property type="entry name" value="M1_APN-typ"/>
</dbReference>
<dbReference type="GO" id="GO:0043171">
    <property type="term" value="P:peptide catabolic process"/>
    <property type="evidence" value="ECO:0007669"/>
    <property type="project" value="TreeGrafter"/>
</dbReference>
<comment type="cofactor">
    <cofactor evidence="10 12">
        <name>Zn(2+)</name>
        <dbReference type="ChEBI" id="CHEBI:29105"/>
    </cofactor>
    <text evidence="10 12">Binds 1 zinc ion per subunit.</text>
</comment>
<evidence type="ECO:0000259" key="15">
    <source>
        <dbReference type="Pfam" id="PF01433"/>
    </source>
</evidence>
<keyword evidence="6 12" id="KW-0378">Hydrolase</keyword>
<keyword evidence="5 10" id="KW-0479">Metal-binding</keyword>
<dbReference type="CDD" id="cd09601">
    <property type="entry name" value="M1_APN-Q_like"/>
    <property type="match status" value="1"/>
</dbReference>
<dbReference type="PRINTS" id="PR00756">
    <property type="entry name" value="ALADIPTASE"/>
</dbReference>
<comment type="catalytic activity">
    <reaction evidence="1">
        <text>Release of an N-terminal amino acid, Xaa-|-Yaa- from a peptide, amide or arylamide. Xaa is preferably Ala, but may be most amino acids including Pro (slow action). When a terminal hydrophobic residue is followed by a prolyl residue, the two may be released as an intact Xaa-Pro dipeptide.</text>
        <dbReference type="EC" id="3.4.11.2"/>
    </reaction>
</comment>
<evidence type="ECO:0000256" key="3">
    <source>
        <dbReference type="ARBA" id="ARBA00022438"/>
    </source>
</evidence>
<feature type="domain" description="ERAP1-like C-terminal" evidence="16">
    <location>
        <begin position="548"/>
        <end position="853"/>
    </location>
</feature>
<feature type="active site" description="Proton acceptor" evidence="9">
    <location>
        <position position="332"/>
    </location>
</feature>
<feature type="site" description="Transition state stabilizer" evidence="11">
    <location>
        <position position="416"/>
    </location>
</feature>
<evidence type="ECO:0000313" key="18">
    <source>
        <dbReference type="EMBL" id="QIG80350.1"/>
    </source>
</evidence>
<dbReference type="GO" id="GO:0070006">
    <property type="term" value="F:metalloaminopeptidase activity"/>
    <property type="evidence" value="ECO:0007669"/>
    <property type="project" value="TreeGrafter"/>
</dbReference>
<dbReference type="Gene3D" id="1.25.50.20">
    <property type="match status" value="1"/>
</dbReference>
<keyword evidence="8 12" id="KW-0482">Metalloprotease</keyword>
<feature type="binding site" evidence="10">
    <location>
        <position position="354"/>
    </location>
    <ligand>
        <name>Zn(2+)</name>
        <dbReference type="ChEBI" id="CHEBI:29105"/>
        <note>catalytic</note>
    </ligand>
</feature>
<dbReference type="Gene3D" id="2.60.40.1730">
    <property type="entry name" value="tricorn interacting facor f3 domain"/>
    <property type="match status" value="1"/>
</dbReference>
<evidence type="ECO:0000256" key="1">
    <source>
        <dbReference type="ARBA" id="ARBA00000098"/>
    </source>
</evidence>